<sequence length="249" mass="27450">YRLSRLDRALRYLTYPKAAQIVVQTRRAAEFFDSSPANQIITIPNPVPLTDVTAHPDRASSKGRFRIIGIGRLDHQKGFDILIDSFATLAARFPDWDVVIFGQGPDRTALLDRIALHGLEGRISLMGVSRDVAEETAHSHILAFPSRYEGFPNALAEAMAVGLPTVAFEGVSGVEDLVVSGESGILVRSAQLVSENSNELFAEALAKLMTAPQLRLKMGQAAKTRAKTFQPEIVFRQWDQLIATVPYHR</sequence>
<feature type="domain" description="Glycosyl transferase family 1" evidence="1">
    <location>
        <begin position="58"/>
        <end position="224"/>
    </location>
</feature>
<reference evidence="2" key="1">
    <citation type="submission" date="2020-02" db="EMBL/GenBank/DDBJ databases">
        <title>Draft genome sequence of Candidatus Afipia apatlaquensis IBT-C3, a potential strain for decolorization of textile dyes.</title>
        <authorList>
            <person name="Sanchez-Reyes A."/>
            <person name="Breton-Deval L."/>
            <person name="Mangelson H."/>
            <person name="Sanchez-Flores A."/>
        </authorList>
    </citation>
    <scope>NUCLEOTIDE SEQUENCE [LARGE SCALE GENOMIC DNA]</scope>
    <source>
        <strain evidence="2">IBT-C3</strain>
    </source>
</reference>
<evidence type="ECO:0000313" key="2">
    <source>
        <dbReference type="EMBL" id="NGX99121.1"/>
    </source>
</evidence>
<dbReference type="PANTHER" id="PTHR12526">
    <property type="entry name" value="GLYCOSYLTRANSFERASE"/>
    <property type="match status" value="1"/>
</dbReference>
<protein>
    <submittedName>
        <fullName evidence="2">Glycosyltransferase family 4 protein</fullName>
    </submittedName>
</protein>
<dbReference type="EMBL" id="JAAMRR010001489">
    <property type="protein sequence ID" value="NGX99121.1"/>
    <property type="molecule type" value="Genomic_DNA"/>
</dbReference>
<evidence type="ECO:0000313" key="3">
    <source>
        <dbReference type="Proteomes" id="UP000480266"/>
    </source>
</evidence>
<proteinExistence type="predicted"/>
<dbReference type="Pfam" id="PF00534">
    <property type="entry name" value="Glycos_transf_1"/>
    <property type="match status" value="1"/>
</dbReference>
<keyword evidence="3" id="KW-1185">Reference proteome</keyword>
<feature type="non-terminal residue" evidence="2">
    <location>
        <position position="1"/>
    </location>
</feature>
<dbReference type="AlphaFoldDB" id="A0A7C9RKD8"/>
<evidence type="ECO:0000259" key="1">
    <source>
        <dbReference type="Pfam" id="PF00534"/>
    </source>
</evidence>
<dbReference type="SUPFAM" id="SSF53756">
    <property type="entry name" value="UDP-Glycosyltransferase/glycogen phosphorylase"/>
    <property type="match status" value="1"/>
</dbReference>
<gene>
    <name evidence="2" type="ORF">G4V63_29145</name>
</gene>
<dbReference type="Gene3D" id="3.40.50.2000">
    <property type="entry name" value="Glycogen Phosphorylase B"/>
    <property type="match status" value="2"/>
</dbReference>
<dbReference type="GO" id="GO:0016757">
    <property type="term" value="F:glycosyltransferase activity"/>
    <property type="evidence" value="ECO:0007669"/>
    <property type="project" value="InterPro"/>
</dbReference>
<dbReference type="Proteomes" id="UP000480266">
    <property type="component" value="Unassembled WGS sequence"/>
</dbReference>
<name>A0A7C9RKD8_9BRAD</name>
<dbReference type="InterPro" id="IPR001296">
    <property type="entry name" value="Glyco_trans_1"/>
</dbReference>
<organism evidence="2 3">
    <name type="scientific">Candidatus Afipia apatlaquensis</name>
    <dbReference type="NCBI Taxonomy" id="2712852"/>
    <lineage>
        <taxon>Bacteria</taxon>
        <taxon>Pseudomonadati</taxon>
        <taxon>Pseudomonadota</taxon>
        <taxon>Alphaproteobacteria</taxon>
        <taxon>Hyphomicrobiales</taxon>
        <taxon>Nitrobacteraceae</taxon>
        <taxon>Afipia</taxon>
    </lineage>
</organism>
<comment type="caution">
    <text evidence="2">The sequence shown here is derived from an EMBL/GenBank/DDBJ whole genome shotgun (WGS) entry which is preliminary data.</text>
</comment>
<accession>A0A7C9RKD8</accession>